<dbReference type="InterPro" id="IPR052708">
    <property type="entry name" value="PxpC"/>
</dbReference>
<dbReference type="EMBL" id="JAOUSF010000005">
    <property type="protein sequence ID" value="MCU9614743.1"/>
    <property type="molecule type" value="Genomic_DNA"/>
</dbReference>
<evidence type="ECO:0000256" key="2">
    <source>
        <dbReference type="ARBA" id="ARBA00022801"/>
    </source>
</evidence>
<dbReference type="RefSeq" id="WP_263074066.1">
    <property type="nucleotide sequence ID" value="NZ_JAOUSF010000005.1"/>
</dbReference>
<dbReference type="Pfam" id="PF02626">
    <property type="entry name" value="CT_A_B"/>
    <property type="match status" value="1"/>
</dbReference>
<reference evidence="5" key="1">
    <citation type="submission" date="2022-10" db="EMBL/GenBank/DDBJ databases">
        <title>Description of Fervidibacillus gen. nov. in the family Fervidibacillaceae fam. nov. with two species, Fervidibacillus albus sp. nov., and Fervidibacillus halotolerans sp. nov., isolated from tidal flat sediments.</title>
        <authorList>
            <person name="Kwon K.K."/>
            <person name="Yang S.-H."/>
        </authorList>
    </citation>
    <scope>NUCLEOTIDE SEQUENCE</scope>
    <source>
        <strain evidence="5">JCM 19140</strain>
    </source>
</reference>
<dbReference type="SUPFAM" id="SSF50891">
    <property type="entry name" value="Cyclophilin-like"/>
    <property type="match status" value="1"/>
</dbReference>
<keyword evidence="3" id="KW-0067">ATP-binding</keyword>
<dbReference type="Proteomes" id="UP001209318">
    <property type="component" value="Unassembled WGS sequence"/>
</dbReference>
<evidence type="ECO:0000259" key="4">
    <source>
        <dbReference type="SMART" id="SM00797"/>
    </source>
</evidence>
<dbReference type="InterPro" id="IPR003778">
    <property type="entry name" value="CT_A_B"/>
</dbReference>
<proteinExistence type="predicted"/>
<organism evidence="5 6">
    <name type="scientific">Perspicuibacillus lycopersici</name>
    <dbReference type="NCBI Taxonomy" id="1325689"/>
    <lineage>
        <taxon>Bacteria</taxon>
        <taxon>Bacillati</taxon>
        <taxon>Bacillota</taxon>
        <taxon>Bacilli</taxon>
        <taxon>Bacillales</taxon>
        <taxon>Bacillaceae</taxon>
        <taxon>Perspicuibacillus</taxon>
    </lineage>
</organism>
<keyword evidence="2" id="KW-0378">Hydrolase</keyword>
<dbReference type="PANTHER" id="PTHR43309">
    <property type="entry name" value="5-OXOPROLINASE SUBUNIT C"/>
    <property type="match status" value="1"/>
</dbReference>
<keyword evidence="6" id="KW-1185">Reference proteome</keyword>
<evidence type="ECO:0000256" key="1">
    <source>
        <dbReference type="ARBA" id="ARBA00022741"/>
    </source>
</evidence>
<comment type="caution">
    <text evidence="5">The sequence shown here is derived from an EMBL/GenBank/DDBJ whole genome shotgun (WGS) entry which is preliminary data.</text>
</comment>
<sequence length="323" mass="35787">MIHCELFRIIKPGLSTTVQDLGRFGYQRYGVGVSGAMDSYALQIANILVGNDRNASVLEITQGGLEIQILQDCVIALTGADFSAQIDAQHFPMWKSLRAKAGQLLSFGQPKYGMYTYLAVAGGIDVPVVMGSRSTYMRANLGGFHGRALKKNDVILGRSIDYSNKKFISKRVPPMFLPNYQTERKIRVIVGPDLLHFTKEAIQTFLSEEFELTTTSDRMGYRLKGPTLGHMDGRADILSDAIMPGTIQVPGNGDPIILLADRQTTGGFPRIATVITVDLPYVVQRRPGEQLSFEAVTVEEAQKLYREKEKFIKASNILRNSYS</sequence>
<dbReference type="InterPro" id="IPR029000">
    <property type="entry name" value="Cyclophilin-like_dom_sf"/>
</dbReference>
<dbReference type="NCBIfam" id="TIGR00724">
    <property type="entry name" value="urea_amlyse_rel"/>
    <property type="match status" value="1"/>
</dbReference>
<dbReference type="AlphaFoldDB" id="A0AAE3LTY6"/>
<evidence type="ECO:0000313" key="6">
    <source>
        <dbReference type="Proteomes" id="UP001209318"/>
    </source>
</evidence>
<dbReference type="GO" id="GO:0005524">
    <property type="term" value="F:ATP binding"/>
    <property type="evidence" value="ECO:0007669"/>
    <property type="project" value="UniProtKB-KW"/>
</dbReference>
<evidence type="ECO:0000256" key="3">
    <source>
        <dbReference type="ARBA" id="ARBA00022840"/>
    </source>
</evidence>
<dbReference type="SMART" id="SM00797">
    <property type="entry name" value="AHS2"/>
    <property type="match status" value="1"/>
</dbReference>
<dbReference type="Gene3D" id="2.40.100.10">
    <property type="entry name" value="Cyclophilin-like"/>
    <property type="match status" value="1"/>
</dbReference>
<keyword evidence="1" id="KW-0547">Nucleotide-binding</keyword>
<protein>
    <submittedName>
        <fullName evidence="5">Biotin-dependent carboxyltransferase family protein</fullName>
    </submittedName>
</protein>
<accession>A0AAE3LTY6</accession>
<name>A0AAE3LTY6_9BACI</name>
<evidence type="ECO:0000313" key="5">
    <source>
        <dbReference type="EMBL" id="MCU9614743.1"/>
    </source>
</evidence>
<dbReference type="GO" id="GO:0016787">
    <property type="term" value="F:hydrolase activity"/>
    <property type="evidence" value="ECO:0007669"/>
    <property type="project" value="UniProtKB-KW"/>
</dbReference>
<gene>
    <name evidence="5" type="ORF">OEV98_14460</name>
</gene>
<feature type="domain" description="Carboxyltransferase" evidence="4">
    <location>
        <begin position="28"/>
        <end position="311"/>
    </location>
</feature>
<dbReference type="PANTHER" id="PTHR43309:SF5">
    <property type="entry name" value="5-OXOPROLINASE SUBUNIT C"/>
    <property type="match status" value="1"/>
</dbReference>